<keyword evidence="6" id="KW-0378">Hydrolase</keyword>
<dbReference type="GO" id="GO:0016853">
    <property type="term" value="F:isomerase activity"/>
    <property type="evidence" value="ECO:0007669"/>
    <property type="project" value="UniProtKB-KW"/>
</dbReference>
<dbReference type="GO" id="GO:0008081">
    <property type="term" value="F:phosphoric diester hydrolase activity"/>
    <property type="evidence" value="ECO:0007669"/>
    <property type="project" value="TreeGrafter"/>
</dbReference>
<dbReference type="Gene3D" id="3.20.20.150">
    <property type="entry name" value="Divalent-metal-dependent TIM barrel enzymes"/>
    <property type="match status" value="1"/>
</dbReference>
<dbReference type="NCBIfam" id="NF002199">
    <property type="entry name" value="PRK01060.1-4"/>
    <property type="match status" value="1"/>
</dbReference>
<comment type="cofactor">
    <cofactor evidence="1">
        <name>Zn(2+)</name>
        <dbReference type="ChEBI" id="CHEBI:29105"/>
    </cofactor>
</comment>
<evidence type="ECO:0000313" key="10">
    <source>
        <dbReference type="EMBL" id="RKP23646.1"/>
    </source>
</evidence>
<dbReference type="InterPro" id="IPR013022">
    <property type="entry name" value="Xyl_isomerase-like_TIM-brl"/>
</dbReference>
<dbReference type="PANTHER" id="PTHR21445">
    <property type="entry name" value="ENDONUCLEASE IV ENDODEOXYRIBONUCLEASE IV"/>
    <property type="match status" value="1"/>
</dbReference>
<evidence type="ECO:0000256" key="6">
    <source>
        <dbReference type="ARBA" id="ARBA00022801"/>
    </source>
</evidence>
<dbReference type="PROSITE" id="PS00731">
    <property type="entry name" value="AP_NUCLEASE_F2_3"/>
    <property type="match status" value="1"/>
</dbReference>
<dbReference type="PROSITE" id="PS00730">
    <property type="entry name" value="AP_NUCLEASE_F2_2"/>
    <property type="match status" value="1"/>
</dbReference>
<dbReference type="AlphaFoldDB" id="A0A4P9YUJ0"/>
<keyword evidence="5" id="KW-0227">DNA damage</keyword>
<keyword evidence="8" id="KW-0234">DNA repair</keyword>
<dbReference type="CDD" id="cd00019">
    <property type="entry name" value="AP2Ec"/>
    <property type="match status" value="1"/>
</dbReference>
<dbReference type="PROSITE" id="PS51432">
    <property type="entry name" value="AP_NUCLEASE_F2_4"/>
    <property type="match status" value="1"/>
</dbReference>
<evidence type="ECO:0000256" key="1">
    <source>
        <dbReference type="ARBA" id="ARBA00001947"/>
    </source>
</evidence>
<dbReference type="GO" id="GO:0006284">
    <property type="term" value="P:base-excision repair"/>
    <property type="evidence" value="ECO:0007669"/>
    <property type="project" value="TreeGrafter"/>
</dbReference>
<protein>
    <recommendedName>
        <fullName evidence="3">Apurinic-apyrimidinic endonuclease 1</fullName>
    </recommendedName>
</protein>
<dbReference type="EMBL" id="KZ990800">
    <property type="protein sequence ID" value="RKP23646.1"/>
    <property type="molecule type" value="Genomic_DNA"/>
</dbReference>
<keyword evidence="4" id="KW-0479">Metal-binding</keyword>
<organism evidence="10 11">
    <name type="scientific">Syncephalis pseudoplumigaleata</name>
    <dbReference type="NCBI Taxonomy" id="1712513"/>
    <lineage>
        <taxon>Eukaryota</taxon>
        <taxon>Fungi</taxon>
        <taxon>Fungi incertae sedis</taxon>
        <taxon>Zoopagomycota</taxon>
        <taxon>Zoopagomycotina</taxon>
        <taxon>Zoopagomycetes</taxon>
        <taxon>Zoopagales</taxon>
        <taxon>Piptocephalidaceae</taxon>
        <taxon>Syncephalis</taxon>
    </lineage>
</organism>
<dbReference type="GO" id="GO:0008270">
    <property type="term" value="F:zinc ion binding"/>
    <property type="evidence" value="ECO:0007669"/>
    <property type="project" value="InterPro"/>
</dbReference>
<dbReference type="HAMAP" id="MF_00152">
    <property type="entry name" value="Nfo"/>
    <property type="match status" value="1"/>
</dbReference>
<evidence type="ECO:0000259" key="9">
    <source>
        <dbReference type="Pfam" id="PF01261"/>
    </source>
</evidence>
<dbReference type="GO" id="GO:0005634">
    <property type="term" value="C:nucleus"/>
    <property type="evidence" value="ECO:0007669"/>
    <property type="project" value="TreeGrafter"/>
</dbReference>
<evidence type="ECO:0000256" key="7">
    <source>
        <dbReference type="ARBA" id="ARBA00022833"/>
    </source>
</evidence>
<dbReference type="InterPro" id="IPR018246">
    <property type="entry name" value="AP_endonuc_F2_Zn_BS"/>
</dbReference>
<keyword evidence="11" id="KW-1185">Reference proteome</keyword>
<dbReference type="InterPro" id="IPR001719">
    <property type="entry name" value="AP_endonuc_2"/>
</dbReference>
<dbReference type="SUPFAM" id="SSF51658">
    <property type="entry name" value="Xylose isomerase-like"/>
    <property type="match status" value="1"/>
</dbReference>
<dbReference type="PANTHER" id="PTHR21445:SF0">
    <property type="entry name" value="APURINIC-APYRIMIDINIC ENDONUCLEASE"/>
    <property type="match status" value="1"/>
</dbReference>
<evidence type="ECO:0000256" key="3">
    <source>
        <dbReference type="ARBA" id="ARBA00021759"/>
    </source>
</evidence>
<evidence type="ECO:0000256" key="5">
    <source>
        <dbReference type="ARBA" id="ARBA00022763"/>
    </source>
</evidence>
<accession>A0A4P9YUJ0</accession>
<proteinExistence type="inferred from homology"/>
<dbReference type="GO" id="GO:0003677">
    <property type="term" value="F:DNA binding"/>
    <property type="evidence" value="ECO:0007669"/>
    <property type="project" value="InterPro"/>
</dbReference>
<dbReference type="Pfam" id="PF01261">
    <property type="entry name" value="AP_endonuc_2"/>
    <property type="match status" value="1"/>
</dbReference>
<dbReference type="GO" id="GO:0003906">
    <property type="term" value="F:DNA-(apurinic or apyrimidinic site) endonuclease activity"/>
    <property type="evidence" value="ECO:0007669"/>
    <property type="project" value="TreeGrafter"/>
</dbReference>
<name>A0A4P9YUJ0_9FUNG</name>
<dbReference type="Proteomes" id="UP000278143">
    <property type="component" value="Unassembled WGS sequence"/>
</dbReference>
<dbReference type="OrthoDB" id="7663182at2759"/>
<dbReference type="SMART" id="SM00518">
    <property type="entry name" value="AP2Ec"/>
    <property type="match status" value="1"/>
</dbReference>
<feature type="domain" description="Xylose isomerase-like TIM barrel" evidence="9">
    <location>
        <begin position="25"/>
        <end position="281"/>
    </location>
</feature>
<evidence type="ECO:0000256" key="4">
    <source>
        <dbReference type="ARBA" id="ARBA00022723"/>
    </source>
</evidence>
<dbReference type="GO" id="GO:0005739">
    <property type="term" value="C:mitochondrion"/>
    <property type="evidence" value="ECO:0007669"/>
    <property type="project" value="TreeGrafter"/>
</dbReference>
<evidence type="ECO:0000313" key="11">
    <source>
        <dbReference type="Proteomes" id="UP000278143"/>
    </source>
</evidence>
<dbReference type="NCBIfam" id="TIGR00587">
    <property type="entry name" value="nfo"/>
    <property type="match status" value="1"/>
</dbReference>
<gene>
    <name evidence="10" type="ORF">SYNPS1DRAFT_33368</name>
</gene>
<dbReference type="InterPro" id="IPR036237">
    <property type="entry name" value="Xyl_isomerase-like_sf"/>
</dbReference>
<comment type="similarity">
    <text evidence="2">Belongs to the AP endonuclease 2 family.</text>
</comment>
<reference evidence="11" key="1">
    <citation type="journal article" date="2018" name="Nat. Microbiol.">
        <title>Leveraging single-cell genomics to expand the fungal tree of life.</title>
        <authorList>
            <person name="Ahrendt S.R."/>
            <person name="Quandt C.A."/>
            <person name="Ciobanu D."/>
            <person name="Clum A."/>
            <person name="Salamov A."/>
            <person name="Andreopoulos B."/>
            <person name="Cheng J.F."/>
            <person name="Woyke T."/>
            <person name="Pelin A."/>
            <person name="Henrissat B."/>
            <person name="Reynolds N.K."/>
            <person name="Benny G.L."/>
            <person name="Smith M.E."/>
            <person name="James T.Y."/>
            <person name="Grigoriev I.V."/>
        </authorList>
    </citation>
    <scope>NUCLEOTIDE SEQUENCE [LARGE SCALE GENOMIC DNA]</scope>
    <source>
        <strain evidence="11">Benny S71-1</strain>
    </source>
</reference>
<evidence type="ECO:0000256" key="2">
    <source>
        <dbReference type="ARBA" id="ARBA00005340"/>
    </source>
</evidence>
<evidence type="ECO:0000256" key="8">
    <source>
        <dbReference type="ARBA" id="ARBA00023204"/>
    </source>
</evidence>
<keyword evidence="10" id="KW-0413">Isomerase</keyword>
<sequence>MNLNRRVFIGAHTSAAGGVHNAIRWGQTIGARAIALYVRPRGSYTSPPLTVEEIAEFKRLREQADYPYIMPHGTYLVNLGNPNIEKRRRFYRTFLDELQRCDLLGIDRYNFHPGSTVGACTKQESIGYIAECINKAHADTDKVICVLENSAGAGNTIGAVFEELAAIIDGVKDKTRVGVCLDTCHAFAAGYNLSTEDGYAAMMDEFERTIGLAYLRGVHLNDSSAPLASRRDRHANIGDGLIDPSFWPRIMNDARFDHMPMVLETPGGNDAWVHEISYLYRLIEKPKKKRK</sequence>
<dbReference type="FunFam" id="3.20.20.150:FF:000001">
    <property type="entry name" value="Probable endonuclease 4"/>
    <property type="match status" value="1"/>
</dbReference>
<keyword evidence="7" id="KW-0862">Zinc</keyword>